<dbReference type="EMBL" id="CP003731">
    <property type="protein sequence ID" value="AFO51831.1"/>
    <property type="molecule type" value="Genomic_DNA"/>
</dbReference>
<evidence type="ECO:0000313" key="1">
    <source>
        <dbReference type="EMBL" id="AFO51831.1"/>
    </source>
</evidence>
<dbReference type="HOGENOM" id="CLU_1693530_0_0_14"/>
<accession>I7CEY8</accession>
<name>I7CEY8_MYCHA</name>
<sequence length="157" mass="17364">MTPKVFVLPAVGLSVTGGITTAVVKSADVNLRESDQEGSKTTDQTPSNTTYEFVFSSALKKELTCPRGSYPEDSLDYSNSDKHMIIACKKLEKPQPNLVWGGTMANKNPKKLHCRAKETGKNLFQCTLNAGQTINVEEIKLSNWRTYYASEEALRIT</sequence>
<dbReference type="PATRIC" id="fig|1212765.3.peg.281"/>
<gene>
    <name evidence="1" type="ordered locus">MHLP_01255</name>
</gene>
<dbReference type="Proteomes" id="UP000006502">
    <property type="component" value="Chromosome"/>
</dbReference>
<dbReference type="STRING" id="1212765.MHLP_01255"/>
<reference evidence="2" key="2">
    <citation type="submission" date="2012-07" db="EMBL/GenBank/DDBJ databases">
        <title>Complete genome sequence of 'Candidatus Mycoplasma haemolamae'.</title>
        <authorList>
            <person name="Guimaraes A.M.S."/>
            <person name="Toth B."/>
            <person name="Santos A.P."/>
            <person name="Nascimento N.C."/>
            <person name="Sojka J.E."/>
            <person name="Messick J.B."/>
        </authorList>
    </citation>
    <scope>NUCLEOTIDE SEQUENCE [LARGE SCALE GENOMIC DNA]</scope>
    <source>
        <strain evidence="2">Purdue</strain>
    </source>
</reference>
<reference evidence="1 2" key="1">
    <citation type="journal article" date="2012" name="J. Bacteriol.">
        <title>Genome Sequence of "Candidatus Mycoplasma haemolamae" Strain Purdue, a Red Blood Cell Pathogen of Alpacas (Vicugna pacos) and Llamas (Lama glama).</title>
        <authorList>
            <person name="Guimaraes A.M."/>
            <person name="Toth B."/>
            <person name="Santos A.P."/>
            <person name="do Nascimento N.C."/>
            <person name="Kritchevsky J.E."/>
            <person name="Messick J.B."/>
        </authorList>
    </citation>
    <scope>NUCLEOTIDE SEQUENCE [LARGE SCALE GENOMIC DNA]</scope>
    <source>
        <strain evidence="1 2">Purdue</strain>
    </source>
</reference>
<dbReference type="AlphaFoldDB" id="I7CEY8"/>
<evidence type="ECO:0000313" key="2">
    <source>
        <dbReference type="Proteomes" id="UP000006502"/>
    </source>
</evidence>
<dbReference type="KEGG" id="mhl:MHLP_01255"/>
<proteinExistence type="predicted"/>
<organism evidence="1 2">
    <name type="scientific">Mycoplasma haematolamae (strain Purdue)</name>
    <dbReference type="NCBI Taxonomy" id="1212765"/>
    <lineage>
        <taxon>Bacteria</taxon>
        <taxon>Bacillati</taxon>
        <taxon>Mycoplasmatota</taxon>
        <taxon>Mollicutes</taxon>
        <taxon>Mycoplasmataceae</taxon>
        <taxon>Mycoplasma</taxon>
    </lineage>
</organism>
<protein>
    <submittedName>
        <fullName evidence="1">Uncharacterized protein</fullName>
    </submittedName>
</protein>
<keyword evidence="2" id="KW-1185">Reference proteome</keyword>